<feature type="binding site" evidence="9">
    <location>
        <position position="64"/>
    </location>
    <ligand>
        <name>substrate</name>
    </ligand>
</feature>
<comment type="subcellular location">
    <subcellularLocation>
        <location evidence="9">Cytoplasm</location>
    </subcellularLocation>
</comment>
<dbReference type="Pfam" id="PF00696">
    <property type="entry name" value="AA_kinase"/>
    <property type="match status" value="1"/>
</dbReference>
<name>A0A368N3N9_9GAMM</name>
<keyword evidence="6 9" id="KW-0418">Kinase</keyword>
<keyword evidence="2 9" id="KW-0055">Arginine biosynthesis</keyword>
<dbReference type="PIRSF" id="PIRSF000728">
    <property type="entry name" value="NAGK"/>
    <property type="match status" value="1"/>
</dbReference>
<sequence length="260" mass="26825">MSAPVLIKVGGALLENAQALQALFAALADVQRLRPVMIIHGGGCIVEQQLAAMGMVSEKKDGLRITPPEQMAVITGALAGTSNKQLLAYGLNAGMKAVGVCIGDAFTVEASVLDPALGCVGQCSEDGSAGDPALLKLLVDNGYTPIISSIAVSREGQLLNVNADQAALALCQLLQAELVLLSDVEGILDGERQLIPEIDQQKADQLVAEGVITDGMAVKVQAALQAARTLGRSIAVASWREPEKLTDLLAGKPVGTKVLG</sequence>
<protein>
    <recommendedName>
        <fullName evidence="9">Acetylglutamate kinase</fullName>
        <ecNumber evidence="9">2.7.2.8</ecNumber>
    </recommendedName>
    <alternativeName>
        <fullName evidence="9">N-acetyl-L-glutamate 5-phosphotransferase</fullName>
    </alternativeName>
    <alternativeName>
        <fullName evidence="9">NAG kinase</fullName>
        <shortName evidence="9">NAGK</shortName>
    </alternativeName>
</protein>
<evidence type="ECO:0000256" key="8">
    <source>
        <dbReference type="ARBA" id="ARBA00048141"/>
    </source>
</evidence>
<feature type="site" description="Transition state stabilizer" evidence="9">
    <location>
        <position position="219"/>
    </location>
</feature>
<dbReference type="HAMAP" id="MF_00082">
    <property type="entry name" value="ArgB"/>
    <property type="match status" value="1"/>
</dbReference>
<proteinExistence type="inferred from homology"/>
<keyword evidence="12" id="KW-1185">Reference proteome</keyword>
<keyword evidence="9" id="KW-0963">Cytoplasm</keyword>
<evidence type="ECO:0000256" key="2">
    <source>
        <dbReference type="ARBA" id="ARBA00022571"/>
    </source>
</evidence>
<feature type="domain" description="Aspartate/glutamate/uridylate kinase" evidence="10">
    <location>
        <begin position="5"/>
        <end position="237"/>
    </location>
</feature>
<comment type="caution">
    <text evidence="11">The sequence shown here is derived from an EMBL/GenBank/DDBJ whole genome shotgun (WGS) entry which is preliminary data.</text>
</comment>
<dbReference type="EC" id="2.7.2.8" evidence="9"/>
<gene>
    <name evidence="9 11" type="primary">argB</name>
    <name evidence="11" type="ORF">DU002_16855</name>
</gene>
<dbReference type="NCBIfam" id="TIGR00761">
    <property type="entry name" value="argB"/>
    <property type="match status" value="1"/>
</dbReference>
<evidence type="ECO:0000256" key="6">
    <source>
        <dbReference type="ARBA" id="ARBA00022777"/>
    </source>
</evidence>
<evidence type="ECO:0000256" key="3">
    <source>
        <dbReference type="ARBA" id="ARBA00022605"/>
    </source>
</evidence>
<keyword evidence="3 9" id="KW-0028">Amino-acid biosynthesis</keyword>
<evidence type="ECO:0000313" key="12">
    <source>
        <dbReference type="Proteomes" id="UP000252558"/>
    </source>
</evidence>
<feature type="binding site" evidence="9">
    <location>
        <begin position="42"/>
        <end position="43"/>
    </location>
    <ligand>
        <name>substrate</name>
    </ligand>
</feature>
<dbReference type="UniPathway" id="UPA00068">
    <property type="reaction ID" value="UER00107"/>
</dbReference>
<dbReference type="SUPFAM" id="SSF53633">
    <property type="entry name" value="Carbamate kinase-like"/>
    <property type="match status" value="1"/>
</dbReference>
<evidence type="ECO:0000259" key="10">
    <source>
        <dbReference type="Pfam" id="PF00696"/>
    </source>
</evidence>
<evidence type="ECO:0000256" key="7">
    <source>
        <dbReference type="ARBA" id="ARBA00022840"/>
    </source>
</evidence>
<evidence type="ECO:0000256" key="1">
    <source>
        <dbReference type="ARBA" id="ARBA00004828"/>
    </source>
</evidence>
<evidence type="ECO:0000256" key="9">
    <source>
        <dbReference type="HAMAP-Rule" id="MF_00082"/>
    </source>
</evidence>
<dbReference type="PANTHER" id="PTHR23342:SF0">
    <property type="entry name" value="N-ACETYLGLUTAMATE SYNTHASE, MITOCHONDRIAL"/>
    <property type="match status" value="1"/>
</dbReference>
<dbReference type="OrthoDB" id="5915023at2"/>
<dbReference type="Gene3D" id="3.40.1160.10">
    <property type="entry name" value="Acetylglutamate kinase-like"/>
    <property type="match status" value="1"/>
</dbReference>
<dbReference type="GO" id="GO:0003991">
    <property type="term" value="F:acetylglutamate kinase activity"/>
    <property type="evidence" value="ECO:0007669"/>
    <property type="project" value="UniProtKB-UniRule"/>
</dbReference>
<evidence type="ECO:0000256" key="5">
    <source>
        <dbReference type="ARBA" id="ARBA00022741"/>
    </source>
</evidence>
<evidence type="ECO:0000256" key="4">
    <source>
        <dbReference type="ARBA" id="ARBA00022679"/>
    </source>
</evidence>
<dbReference type="AlphaFoldDB" id="A0A368N3N9"/>
<accession>A0A368N3N9</accession>
<comment type="similarity">
    <text evidence="9">Belongs to the acetylglutamate kinase family. ArgB subfamily.</text>
</comment>
<dbReference type="EMBL" id="QPID01000012">
    <property type="protein sequence ID" value="RCU45098.1"/>
    <property type="molecule type" value="Genomic_DNA"/>
</dbReference>
<feature type="binding site" evidence="9">
    <location>
        <position position="160"/>
    </location>
    <ligand>
        <name>substrate</name>
    </ligand>
</feature>
<dbReference type="GO" id="GO:0005737">
    <property type="term" value="C:cytoplasm"/>
    <property type="evidence" value="ECO:0007669"/>
    <property type="project" value="UniProtKB-SubCell"/>
</dbReference>
<feature type="site" description="Transition state stabilizer" evidence="9">
    <location>
        <position position="8"/>
    </location>
</feature>
<dbReference type="GO" id="GO:0005524">
    <property type="term" value="F:ATP binding"/>
    <property type="evidence" value="ECO:0007669"/>
    <property type="project" value="UniProtKB-UniRule"/>
</dbReference>
<dbReference type="InterPro" id="IPR001048">
    <property type="entry name" value="Asp/Glu/Uridylate_kinase"/>
</dbReference>
<dbReference type="InterPro" id="IPR037528">
    <property type="entry name" value="ArgB"/>
</dbReference>
<dbReference type="PANTHER" id="PTHR23342">
    <property type="entry name" value="N-ACETYLGLUTAMATE SYNTHASE"/>
    <property type="match status" value="1"/>
</dbReference>
<dbReference type="RefSeq" id="WP_114339617.1">
    <property type="nucleotide sequence ID" value="NZ_QPID01000012.1"/>
</dbReference>
<comment type="catalytic activity">
    <reaction evidence="8 9">
        <text>N-acetyl-L-glutamate + ATP = N-acetyl-L-glutamyl 5-phosphate + ADP</text>
        <dbReference type="Rhea" id="RHEA:14629"/>
        <dbReference type="ChEBI" id="CHEBI:30616"/>
        <dbReference type="ChEBI" id="CHEBI:44337"/>
        <dbReference type="ChEBI" id="CHEBI:57936"/>
        <dbReference type="ChEBI" id="CHEBI:456216"/>
        <dbReference type="EC" id="2.7.2.8"/>
    </reaction>
</comment>
<dbReference type="GO" id="GO:0042450">
    <property type="term" value="P:L-arginine biosynthetic process via ornithine"/>
    <property type="evidence" value="ECO:0007669"/>
    <property type="project" value="UniProtKB-UniRule"/>
</dbReference>
<dbReference type="Proteomes" id="UP000252558">
    <property type="component" value="Unassembled WGS sequence"/>
</dbReference>
<keyword evidence="7 9" id="KW-0067">ATP-binding</keyword>
<keyword evidence="4 9" id="KW-0808">Transferase</keyword>
<dbReference type="InterPro" id="IPR036393">
    <property type="entry name" value="AceGlu_kinase-like_sf"/>
</dbReference>
<organism evidence="11 12">
    <name type="scientific">Corallincola holothuriorum</name>
    <dbReference type="NCBI Taxonomy" id="2282215"/>
    <lineage>
        <taxon>Bacteria</taxon>
        <taxon>Pseudomonadati</taxon>
        <taxon>Pseudomonadota</taxon>
        <taxon>Gammaproteobacteria</taxon>
        <taxon>Alteromonadales</taxon>
        <taxon>Psychromonadaceae</taxon>
        <taxon>Corallincola</taxon>
    </lineage>
</organism>
<comment type="pathway">
    <text evidence="1 9">Amino-acid biosynthesis; L-arginine biosynthesis; N(2)-acetyl-L-ornithine from L-glutamate: step 2/4.</text>
</comment>
<reference evidence="11 12" key="1">
    <citation type="submission" date="2018-07" db="EMBL/GenBank/DDBJ databases">
        <title>Corallincola holothuriorum sp. nov., a new facultative anaerobe isolated from sea cucumber Apostichopus japonicus.</title>
        <authorList>
            <person name="Xia H."/>
        </authorList>
    </citation>
    <scope>NUCLEOTIDE SEQUENCE [LARGE SCALE GENOMIC DNA]</scope>
    <source>
        <strain evidence="11 12">C4</strain>
    </source>
</reference>
<keyword evidence="5 9" id="KW-0547">Nucleotide-binding</keyword>
<evidence type="ECO:0000313" key="11">
    <source>
        <dbReference type="EMBL" id="RCU45098.1"/>
    </source>
</evidence>
<comment type="function">
    <text evidence="9">Catalyzes the ATP-dependent phosphorylation of N-acetyl-L-glutamate.</text>
</comment>
<dbReference type="InterPro" id="IPR004662">
    <property type="entry name" value="AcgluKinase_fam"/>
</dbReference>